<dbReference type="STRING" id="441103.TRN7648_03952"/>
<dbReference type="PROSITE" id="PS51192">
    <property type="entry name" value="HELICASE_ATP_BIND_1"/>
    <property type="match status" value="1"/>
</dbReference>
<dbReference type="InterPro" id="IPR003356">
    <property type="entry name" value="DNA_methylase_A-5"/>
</dbReference>
<evidence type="ECO:0000259" key="4">
    <source>
        <dbReference type="PROSITE" id="PS51192"/>
    </source>
</evidence>
<keyword evidence="6" id="KW-0378">Hydrolase</keyword>
<dbReference type="Pfam" id="PF02384">
    <property type="entry name" value="N6_Mtase"/>
    <property type="match status" value="1"/>
</dbReference>
<accession>A0A0P1GK98</accession>
<feature type="domain" description="Helicase C-terminal" evidence="5">
    <location>
        <begin position="487"/>
        <end position="661"/>
    </location>
</feature>
<dbReference type="InterPro" id="IPR041635">
    <property type="entry name" value="Type_ISP_LLaBIII_C"/>
</dbReference>
<keyword evidence="2" id="KW-0680">Restriction system</keyword>
<dbReference type="GO" id="GO:0008170">
    <property type="term" value="F:N-methyltransferase activity"/>
    <property type="evidence" value="ECO:0007669"/>
    <property type="project" value="InterPro"/>
</dbReference>
<dbReference type="GO" id="GO:0005524">
    <property type="term" value="F:ATP binding"/>
    <property type="evidence" value="ECO:0007669"/>
    <property type="project" value="InterPro"/>
</dbReference>
<dbReference type="SUPFAM" id="SSF52540">
    <property type="entry name" value="P-loop containing nucleoside triphosphate hydrolases"/>
    <property type="match status" value="1"/>
</dbReference>
<dbReference type="InterPro" id="IPR011335">
    <property type="entry name" value="Restrct_endonuc-II-like"/>
</dbReference>
<dbReference type="Pfam" id="PF18135">
    <property type="entry name" value="Type_ISP_C"/>
    <property type="match status" value="1"/>
</dbReference>
<evidence type="ECO:0000256" key="2">
    <source>
        <dbReference type="ARBA" id="ARBA00022747"/>
    </source>
</evidence>
<dbReference type="InterPro" id="IPR029063">
    <property type="entry name" value="SAM-dependent_MTases_sf"/>
</dbReference>
<dbReference type="PANTHER" id="PTHR47396">
    <property type="entry name" value="TYPE I RESTRICTION ENZYME ECOKI R PROTEIN"/>
    <property type="match status" value="1"/>
</dbReference>
<dbReference type="InterPro" id="IPR050742">
    <property type="entry name" value="Helicase_Restrict-Modif_Enz"/>
</dbReference>
<dbReference type="CDD" id="cd22333">
    <property type="entry name" value="LlaBIII_nuclease-like"/>
    <property type="match status" value="1"/>
</dbReference>
<dbReference type="PROSITE" id="PS51194">
    <property type="entry name" value="HELICASE_CTER"/>
    <property type="match status" value="1"/>
</dbReference>
<proteinExistence type="inferred from homology"/>
<dbReference type="PRINTS" id="PR00507">
    <property type="entry name" value="N12N6MTFRASE"/>
</dbReference>
<dbReference type="GO" id="GO:0032259">
    <property type="term" value="P:methylation"/>
    <property type="evidence" value="ECO:0007669"/>
    <property type="project" value="InterPro"/>
</dbReference>
<evidence type="ECO:0000313" key="6">
    <source>
        <dbReference type="EMBL" id="CUH82412.1"/>
    </source>
</evidence>
<feature type="domain" description="Helicase ATP-binding" evidence="4">
    <location>
        <begin position="200"/>
        <end position="395"/>
    </location>
</feature>
<dbReference type="InterPro" id="IPR006935">
    <property type="entry name" value="Helicase/UvrB_N"/>
</dbReference>
<dbReference type="CDD" id="cd18785">
    <property type="entry name" value="SF2_C"/>
    <property type="match status" value="1"/>
</dbReference>
<dbReference type="SMART" id="SM00490">
    <property type="entry name" value="HELICc"/>
    <property type="match status" value="1"/>
</dbReference>
<dbReference type="SUPFAM" id="SSF52980">
    <property type="entry name" value="Restriction endonuclease-like"/>
    <property type="match status" value="1"/>
</dbReference>
<dbReference type="InterPro" id="IPR011856">
    <property type="entry name" value="tRNA_endonuc-like_dom_sf"/>
</dbReference>
<dbReference type="GO" id="GO:0009307">
    <property type="term" value="P:DNA restriction-modification system"/>
    <property type="evidence" value="ECO:0007669"/>
    <property type="project" value="UniProtKB-KW"/>
</dbReference>
<dbReference type="Gene3D" id="3.40.50.300">
    <property type="entry name" value="P-loop containing nucleotide triphosphate hydrolases"/>
    <property type="match status" value="2"/>
</dbReference>
<evidence type="ECO:0000256" key="3">
    <source>
        <dbReference type="SAM" id="MobiDB-lite"/>
    </source>
</evidence>
<dbReference type="GO" id="GO:0004386">
    <property type="term" value="F:helicase activity"/>
    <property type="evidence" value="ECO:0007669"/>
    <property type="project" value="UniProtKB-KW"/>
</dbReference>
<dbReference type="InterPro" id="IPR039442">
    <property type="entry name" value="Mrr-like_dom"/>
</dbReference>
<dbReference type="InterPro" id="IPR002052">
    <property type="entry name" value="DNA_methylase_N6_adenine_CS"/>
</dbReference>
<keyword evidence="7" id="KW-1185">Reference proteome</keyword>
<feature type="region of interest" description="Disordered" evidence="3">
    <location>
        <begin position="672"/>
        <end position="691"/>
    </location>
</feature>
<dbReference type="GO" id="GO:0016787">
    <property type="term" value="F:hydrolase activity"/>
    <property type="evidence" value="ECO:0007669"/>
    <property type="project" value="InterPro"/>
</dbReference>
<keyword evidence="6" id="KW-0547">Nucleotide-binding</keyword>
<dbReference type="Pfam" id="PF13156">
    <property type="entry name" value="Mrr_cat_2"/>
    <property type="match status" value="1"/>
</dbReference>
<dbReference type="InterPro" id="IPR027417">
    <property type="entry name" value="P-loop_NTPase"/>
</dbReference>
<dbReference type="Pfam" id="PF00271">
    <property type="entry name" value="Helicase_C"/>
    <property type="match status" value="1"/>
</dbReference>
<dbReference type="InterPro" id="IPR001650">
    <property type="entry name" value="Helicase_C-like"/>
</dbReference>
<protein>
    <submittedName>
        <fullName evidence="6">UvsW helicase</fullName>
    </submittedName>
</protein>
<reference evidence="6 7" key="1">
    <citation type="submission" date="2015-09" db="EMBL/GenBank/DDBJ databases">
        <authorList>
            <consortium name="Swine Surveillance"/>
        </authorList>
    </citation>
    <scope>NUCLEOTIDE SEQUENCE [LARGE SCALE GENOMIC DNA]</scope>
    <source>
        <strain evidence="6 7">CECT 7648</strain>
    </source>
</reference>
<dbReference type="RefSeq" id="WP_222103140.1">
    <property type="nucleotide sequence ID" value="NZ_CYSE01000013.1"/>
</dbReference>
<keyword evidence="6" id="KW-0347">Helicase</keyword>
<feature type="compositionally biased region" description="Gly residues" evidence="3">
    <location>
        <begin position="682"/>
        <end position="691"/>
    </location>
</feature>
<dbReference type="SMART" id="SM00487">
    <property type="entry name" value="DEXDc"/>
    <property type="match status" value="1"/>
</dbReference>
<dbReference type="InterPro" id="IPR053980">
    <property type="entry name" value="ISP_coupler"/>
</dbReference>
<dbReference type="PROSITE" id="PS00092">
    <property type="entry name" value="N6_MTASE"/>
    <property type="match status" value="1"/>
</dbReference>
<evidence type="ECO:0000313" key="7">
    <source>
        <dbReference type="Proteomes" id="UP000054935"/>
    </source>
</evidence>
<dbReference type="Pfam" id="PF04851">
    <property type="entry name" value="ResIII"/>
    <property type="match status" value="1"/>
</dbReference>
<evidence type="ECO:0000259" key="5">
    <source>
        <dbReference type="PROSITE" id="PS51194"/>
    </source>
</evidence>
<dbReference type="Proteomes" id="UP000054935">
    <property type="component" value="Unassembled WGS sequence"/>
</dbReference>
<gene>
    <name evidence="6" type="ORF">TRN7648_03952</name>
</gene>
<dbReference type="SUPFAM" id="SSF53335">
    <property type="entry name" value="S-adenosyl-L-methionine-dependent methyltransferases"/>
    <property type="match status" value="1"/>
</dbReference>
<evidence type="ECO:0000256" key="1">
    <source>
        <dbReference type="ARBA" id="ARBA00006594"/>
    </source>
</evidence>
<dbReference type="GO" id="GO:0005829">
    <property type="term" value="C:cytosol"/>
    <property type="evidence" value="ECO:0007669"/>
    <property type="project" value="TreeGrafter"/>
</dbReference>
<dbReference type="PANTHER" id="PTHR47396:SF1">
    <property type="entry name" value="ATP-DEPENDENT HELICASE IRC3-RELATED"/>
    <property type="match status" value="1"/>
</dbReference>
<dbReference type="Gene3D" id="3.40.50.150">
    <property type="entry name" value="Vaccinia Virus protein VP39"/>
    <property type="match status" value="1"/>
</dbReference>
<dbReference type="EMBL" id="CYSE01000013">
    <property type="protein sequence ID" value="CUH82412.1"/>
    <property type="molecule type" value="Genomic_DNA"/>
</dbReference>
<sequence>MAEDITAVMDMRMGHEQINRILSQFRELSSDERGKGRLFERLIANYLVRDPQYSDLLEHVWLWEEWPDRWGADVGIDLVAREKATGDYWAIQCKFFDPNHTIQKPDIDSFLSASGKQFATNDGSRQFARRILVSTTDKWNRNAESAIEGQTIPVSRISLADLAESPIDWTEFSLSRPDLIRLRPKKTPRPHQEEAIAAVIEGYETEDRGKMIMACGTGKTFTSLRLAEQVVPEGGRILFLAPSISLVSQTLREWTAQALDPIHAFVVCSDSKVGRDEEDLRTHDLAYPATTDSRKLANAAQALTHGRRIVVFSTYQSIQVVSDAQRAGLGEFDLIICDEAHRTTGLTLPGEDPSDFVKVHNDSIVKGKKRLYMTATPRIYADASKAKADQNDAVLYSMDELDTFGPEFYRLGFGKAVERELLSEYKVLIVAVEQDKMSAVANSYNRAYKLDEKKAIDINFATKIVGSWKGLSKKGLVLVDEDGEQEDLTEDTEPMRRAVAFSRSIKSSKAMTETFGRLAELYAETYQPDDAPGMIDCKLDHVDGTMNALQRSSALEWLKDNPGSGNCRILSNARCLSEGIDVPALDSVVFFDTRESIVDIVQSVGRVMRKAEGKKYGYIILPVCMPSKNVADYNSYIESDPQFRSIWKVIKALRAHDESLVDEAEFRRKVKVVSGDEKSGDGEGGGEGGGDTLPLDFPALPIDAISEAVYAAIPKKLGDREYWSEWAKSIGPVAERLIARIKAMIDGNPDVAEEFARFLKGLQDTLNPAVSQDEAIEMLAQHILTMPVFQALFEGTDFPEHNAVGKALDAIVHKLDAGSVDSETESLERFYDNVRERISLAKSDKSKQDIIRNLYDTFFNNAFPRMAERLGIVYTPVPVVDFILRSADAALRRHFGQSLSSEGVQILDPFTGTGTFLVRLIQSGLIPPEALERKYAGELHANELVLLAYYIATVNIETAYHGITGTYRPFDGMILIDTFQMTEDGDMVDKVVLPENNERAERQLAQPIQVIVGNPPYSAQQDSENDNNKNLAYPTLDDKIRTTYAAKSNAKLLKNLYDSYIRAIRWASDRIEDRGIVAYVTNGSFLEANNMDGLRLSLADEFSHLYIFNLRGNARTQGEQRRMEGGGIFDAGSRTPVAITIMVKDPAHTGDCQLHYHDIGDYLSREEKLAIIDDFASLESVPWRRLRPNAEGDWINMRDPAFDAFIPLGDKDKAEANAIFDMYSQGVLTSRDAWAYNSGHDALAGNMRRMIETYETERERYARACAGLQKGDWPDLEEIVETDAKKISWSRALKADASRNKAYSFNAEAIVQGSYRPFHRQWLYFDRRFNEMVYQQYRLFPTPRHENLVICAAGSGANKAFSAFVTANVPDYELVSKGQGFPLYWYEKVDENEDRPQGEMFEDRPTPDADGYIRRDAISDWALGEYRRRYEDDSITKQDIFWYVYGILHSPEYKDRFAADLKKMVPRIPFAADFRAYRDAGRELGQWHLNYETVEPYPLEEETSRLVMEDADYRVHKMVFGKGSGGKDKSVIVYNPHLTLKGIPLDAYDYVVNGKSALEWIMERYAVSIHKASQIKNDPNDWSDDPHYIVNLIKRVTRVSVETVRIVSGLPPLNEQE</sequence>
<organism evidence="6 7">
    <name type="scientific">Tropicibacter naphthalenivorans</name>
    <dbReference type="NCBI Taxonomy" id="441103"/>
    <lineage>
        <taxon>Bacteria</taxon>
        <taxon>Pseudomonadati</taxon>
        <taxon>Pseudomonadota</taxon>
        <taxon>Alphaproteobacteria</taxon>
        <taxon>Rhodobacterales</taxon>
        <taxon>Roseobacteraceae</taxon>
        <taxon>Tropicibacter</taxon>
    </lineage>
</organism>
<dbReference type="Pfam" id="PF22240">
    <property type="entry name" value="ISP_coupler"/>
    <property type="match status" value="1"/>
</dbReference>
<comment type="similarity">
    <text evidence="1">Belongs to the N(4)/N(6)-methyltransferase family.</text>
</comment>
<dbReference type="GO" id="GO:0003677">
    <property type="term" value="F:DNA binding"/>
    <property type="evidence" value="ECO:0007669"/>
    <property type="project" value="InterPro"/>
</dbReference>
<dbReference type="Gene3D" id="3.40.1350.10">
    <property type="match status" value="1"/>
</dbReference>
<keyword evidence="6" id="KW-0067">ATP-binding</keyword>
<name>A0A0P1GK98_9RHOB</name>
<dbReference type="InterPro" id="IPR014001">
    <property type="entry name" value="Helicase_ATP-bd"/>
</dbReference>